<evidence type="ECO:0000256" key="6">
    <source>
        <dbReference type="ARBA" id="ARBA00022970"/>
    </source>
</evidence>
<dbReference type="PIRSF" id="PIRSF006060">
    <property type="entry name" value="AA_transporter"/>
    <property type="match status" value="1"/>
</dbReference>
<evidence type="ECO:0000256" key="9">
    <source>
        <dbReference type="ARBA" id="ARBA00023180"/>
    </source>
</evidence>
<dbReference type="NCBIfam" id="TIGR00906">
    <property type="entry name" value="2A0303"/>
    <property type="match status" value="1"/>
</dbReference>
<keyword evidence="4" id="KW-1003">Cell membrane</keyword>
<dbReference type="InterPro" id="IPR029485">
    <property type="entry name" value="CAT_C"/>
</dbReference>
<dbReference type="GO" id="GO:0005886">
    <property type="term" value="C:plasma membrane"/>
    <property type="evidence" value="ECO:0007669"/>
    <property type="project" value="UniProtKB-SubCell"/>
</dbReference>
<protein>
    <recommendedName>
        <fullName evidence="14">Cationic amino acid transporter C-terminal domain-containing protein</fullName>
    </recommendedName>
</protein>
<evidence type="ECO:0000256" key="1">
    <source>
        <dbReference type="ARBA" id="ARBA00004651"/>
    </source>
</evidence>
<comment type="catalytic activity">
    <reaction evidence="12">
        <text>L-ornithine(in) = L-ornithine(out)</text>
        <dbReference type="Rhea" id="RHEA:71199"/>
        <dbReference type="ChEBI" id="CHEBI:46911"/>
    </reaction>
</comment>
<sequence>MSCGCVKSILGSLSRRKPLEPDGEQSTFNRCLTTLDLVALGVGSTLGAGVYVLSGEVARDTAGPSIILSFFIAALASIFAGLCYAEFGSRVPKTGSAYLYSYVTVGELLAFITGWNLLLSYVIGTSSVALAWSGTFDDLIGGYISKFLEANAAIGLPGLAPYPDVFAAVLVMILSGVLAFGVKESTTINKIFTAVNIVVLLFVAISGFIKGDISNWQISEEALINATAEFKNFSSTANVTSIYGEGGFFPYGLGGTVAGAATCFYAFVGFDCIATTGEETKNPQKSIPLGIVASLLICFLAYFAVSAALTLMMPYYLLNEKSPLPVAFEYIGWGPAKYVVAVGSLCALSTSLLGSMFPMPRVLFAMARDGLLFQFLTKVTAKGSPALATISSGTVAAIMALLFDLEALVEMMSIGTLFAYTLVAICILILRYQPDPSEDSDINITETNSKFALFKPPSTPNSSTSRRVTILTILSVACVVALCVILTQALNALSNLEVWSVVLVSVLAFIVLFNTFLIWRHPQNSSKASFMVPLLPALPLVSTFINVYLMVQLGGETWIRYAIWMLVGLVIYFVYGIRNSVQGKRLKGNQPRIETVSGQTDMDIIKEEKF</sequence>
<evidence type="ECO:0000256" key="4">
    <source>
        <dbReference type="ARBA" id="ARBA00022475"/>
    </source>
</evidence>
<dbReference type="Pfam" id="PF13520">
    <property type="entry name" value="AA_permease_2"/>
    <property type="match status" value="1"/>
</dbReference>
<keyword evidence="8 13" id="KW-0472">Membrane</keyword>
<comment type="similarity">
    <text evidence="2">Belongs to the amino acid-polyamine-organocation (APC) superfamily. Cationic amino acid transporter (CAT) (TC 2.A.3.3) family.</text>
</comment>
<evidence type="ECO:0000256" key="12">
    <source>
        <dbReference type="ARBA" id="ARBA00034450"/>
    </source>
</evidence>
<feature type="transmembrane region" description="Helical" evidence="13">
    <location>
        <begin position="165"/>
        <end position="182"/>
    </location>
</feature>
<keyword evidence="7 13" id="KW-1133">Transmembrane helix</keyword>
<dbReference type="GO" id="GO:0061459">
    <property type="term" value="F:L-arginine transmembrane transporter activity"/>
    <property type="evidence" value="ECO:0007669"/>
    <property type="project" value="TreeGrafter"/>
</dbReference>
<proteinExistence type="inferred from homology"/>
<dbReference type="AlphaFoldDB" id="A0AAN7XJ30"/>
<feature type="transmembrane region" description="Helical" evidence="13">
    <location>
        <begin position="289"/>
        <end position="318"/>
    </location>
</feature>
<dbReference type="EMBL" id="JAUZQC010000010">
    <property type="protein sequence ID" value="KAK5865021.1"/>
    <property type="molecule type" value="Genomic_DNA"/>
</dbReference>
<comment type="subcellular location">
    <subcellularLocation>
        <location evidence="1">Cell membrane</location>
        <topology evidence="1">Multi-pass membrane protein</topology>
    </subcellularLocation>
</comment>
<reference evidence="15 16" key="2">
    <citation type="journal article" date="2023" name="Mol. Biol. Evol.">
        <title>Genomics of Secondarily Temperate Adaptation in the Only Non-Antarctic Icefish.</title>
        <authorList>
            <person name="Rivera-Colon A.G."/>
            <person name="Rayamajhi N."/>
            <person name="Minhas B.F."/>
            <person name="Madrigal G."/>
            <person name="Bilyk K.T."/>
            <person name="Yoon V."/>
            <person name="Hune M."/>
            <person name="Gregory S."/>
            <person name="Cheng C.H.C."/>
            <person name="Catchen J.M."/>
        </authorList>
    </citation>
    <scope>NUCLEOTIDE SEQUENCE [LARGE SCALE GENOMIC DNA]</scope>
    <source>
        <strain evidence="15">JMC-PN-2008</strain>
    </source>
</reference>
<evidence type="ECO:0000256" key="10">
    <source>
        <dbReference type="ARBA" id="ARBA00034422"/>
    </source>
</evidence>
<evidence type="ECO:0000256" key="8">
    <source>
        <dbReference type="ARBA" id="ARBA00023136"/>
    </source>
</evidence>
<feature type="transmembrane region" description="Helical" evidence="13">
    <location>
        <begin position="66"/>
        <end position="87"/>
    </location>
</feature>
<comment type="catalytic activity">
    <reaction evidence="11">
        <text>L-arginine(in) = L-arginine(out)</text>
        <dbReference type="Rhea" id="RHEA:32143"/>
        <dbReference type="ChEBI" id="CHEBI:32682"/>
    </reaction>
</comment>
<feature type="transmembrane region" description="Helical" evidence="13">
    <location>
        <begin position="468"/>
        <end position="490"/>
    </location>
</feature>
<feature type="transmembrane region" description="Helical" evidence="13">
    <location>
        <begin position="531"/>
        <end position="551"/>
    </location>
</feature>
<dbReference type="Proteomes" id="UP001346869">
    <property type="component" value="Unassembled WGS sequence"/>
</dbReference>
<evidence type="ECO:0000256" key="7">
    <source>
        <dbReference type="ARBA" id="ARBA00022989"/>
    </source>
</evidence>
<dbReference type="Gene3D" id="1.20.1740.10">
    <property type="entry name" value="Amino acid/polyamine transporter I"/>
    <property type="match status" value="2"/>
</dbReference>
<feature type="transmembrane region" description="Helical" evidence="13">
    <location>
        <begin position="557"/>
        <end position="577"/>
    </location>
</feature>
<evidence type="ECO:0000256" key="5">
    <source>
        <dbReference type="ARBA" id="ARBA00022692"/>
    </source>
</evidence>
<evidence type="ECO:0000313" key="16">
    <source>
        <dbReference type="Proteomes" id="UP001346869"/>
    </source>
</evidence>
<feature type="transmembrane region" description="Helical" evidence="13">
    <location>
        <begin position="338"/>
        <end position="364"/>
    </location>
</feature>
<organism evidence="15 16">
    <name type="scientific">Eleginops maclovinus</name>
    <name type="common">Patagonian blennie</name>
    <name type="synonym">Eleginus maclovinus</name>
    <dbReference type="NCBI Taxonomy" id="56733"/>
    <lineage>
        <taxon>Eukaryota</taxon>
        <taxon>Metazoa</taxon>
        <taxon>Chordata</taxon>
        <taxon>Craniata</taxon>
        <taxon>Vertebrata</taxon>
        <taxon>Euteleostomi</taxon>
        <taxon>Actinopterygii</taxon>
        <taxon>Neopterygii</taxon>
        <taxon>Teleostei</taxon>
        <taxon>Neoteleostei</taxon>
        <taxon>Acanthomorphata</taxon>
        <taxon>Eupercaria</taxon>
        <taxon>Perciformes</taxon>
        <taxon>Notothenioidei</taxon>
        <taxon>Eleginopidae</taxon>
        <taxon>Eleginops</taxon>
    </lineage>
</organism>
<dbReference type="GO" id="GO:0097638">
    <property type="term" value="P:L-arginine import across plasma membrane"/>
    <property type="evidence" value="ECO:0007669"/>
    <property type="project" value="TreeGrafter"/>
</dbReference>
<keyword evidence="9" id="KW-0325">Glycoprotein</keyword>
<keyword evidence="6" id="KW-0029">Amino-acid transport</keyword>
<keyword evidence="16" id="KW-1185">Reference proteome</keyword>
<evidence type="ECO:0000256" key="2">
    <source>
        <dbReference type="ARBA" id="ARBA00008572"/>
    </source>
</evidence>
<dbReference type="PANTHER" id="PTHR43243:SF19">
    <property type="entry name" value="CATIONIC AMINO ACID TRANSPORTER C-TERMINAL DOMAIN-CONTAINING PROTEIN"/>
    <property type="match status" value="1"/>
</dbReference>
<gene>
    <name evidence="15" type="ORF">PBY51_016217</name>
</gene>
<dbReference type="FunFam" id="1.20.1740.10:FF:000009">
    <property type="entry name" value="Low affinity cationic amino acid transporter 2"/>
    <property type="match status" value="1"/>
</dbReference>
<dbReference type="InterPro" id="IPR004755">
    <property type="entry name" value="Cat_AA_permease"/>
</dbReference>
<dbReference type="PANTHER" id="PTHR43243">
    <property type="entry name" value="INNER MEMBRANE TRANSPORTER YGJI-RELATED"/>
    <property type="match status" value="1"/>
</dbReference>
<name>A0AAN7XJ30_ELEMC</name>
<reference evidence="15 16" key="1">
    <citation type="journal article" date="2023" name="Genes (Basel)">
        <title>Chromosome-Level Genome Assembly and Circadian Gene Repertoire of the Patagonia Blennie Eleginops maclovinus-The Closest Ancestral Proxy of Antarctic Cryonotothenioids.</title>
        <authorList>
            <person name="Cheng C.C."/>
            <person name="Rivera-Colon A.G."/>
            <person name="Minhas B.F."/>
            <person name="Wilson L."/>
            <person name="Rayamajhi N."/>
            <person name="Vargas-Chacoff L."/>
            <person name="Catchen J.M."/>
        </authorList>
    </citation>
    <scope>NUCLEOTIDE SEQUENCE [LARGE SCALE GENOMIC DNA]</scope>
    <source>
        <strain evidence="15">JMC-PN-2008</strain>
    </source>
</reference>
<feature type="transmembrane region" description="Helical" evidence="13">
    <location>
        <begin position="496"/>
        <end position="519"/>
    </location>
</feature>
<feature type="domain" description="Cationic amino acid transporter C-terminal" evidence="14">
    <location>
        <begin position="530"/>
        <end position="580"/>
    </location>
</feature>
<dbReference type="Pfam" id="PF13906">
    <property type="entry name" value="AA_permease_C"/>
    <property type="match status" value="1"/>
</dbReference>
<dbReference type="GO" id="GO:0000064">
    <property type="term" value="F:L-ornithine transmembrane transporter activity"/>
    <property type="evidence" value="ECO:0007669"/>
    <property type="project" value="TreeGrafter"/>
</dbReference>
<dbReference type="GO" id="GO:0015189">
    <property type="term" value="F:L-lysine transmembrane transporter activity"/>
    <property type="evidence" value="ECO:0007669"/>
    <property type="project" value="TreeGrafter"/>
</dbReference>
<feature type="transmembrane region" description="Helical" evidence="13">
    <location>
        <begin position="191"/>
        <end position="209"/>
    </location>
</feature>
<feature type="transmembrane region" description="Helical" evidence="13">
    <location>
        <begin position="35"/>
        <end position="54"/>
    </location>
</feature>
<dbReference type="FunFam" id="1.20.1740.10:FF:000024">
    <property type="entry name" value="High affinity cationic amino acid transporter 1"/>
    <property type="match status" value="1"/>
</dbReference>
<accession>A0AAN7XJ30</accession>
<keyword evidence="3" id="KW-0813">Transport</keyword>
<comment type="caution">
    <text evidence="15">The sequence shown here is derived from an EMBL/GenBank/DDBJ whole genome shotgun (WGS) entry which is preliminary data.</text>
</comment>
<feature type="transmembrane region" description="Helical" evidence="13">
    <location>
        <begin position="411"/>
        <end position="430"/>
    </location>
</feature>
<comment type="catalytic activity">
    <reaction evidence="10">
        <text>L-lysine(in) = L-lysine(out)</text>
        <dbReference type="Rhea" id="RHEA:70935"/>
        <dbReference type="ChEBI" id="CHEBI:32551"/>
    </reaction>
</comment>
<dbReference type="InterPro" id="IPR002293">
    <property type="entry name" value="AA/rel_permease1"/>
</dbReference>
<evidence type="ECO:0000256" key="3">
    <source>
        <dbReference type="ARBA" id="ARBA00022448"/>
    </source>
</evidence>
<feature type="transmembrane region" description="Helical" evidence="13">
    <location>
        <begin position="385"/>
        <end position="405"/>
    </location>
</feature>
<evidence type="ECO:0000259" key="14">
    <source>
        <dbReference type="Pfam" id="PF13906"/>
    </source>
</evidence>
<evidence type="ECO:0000256" key="11">
    <source>
        <dbReference type="ARBA" id="ARBA00034423"/>
    </source>
</evidence>
<evidence type="ECO:0000256" key="13">
    <source>
        <dbReference type="SAM" id="Phobius"/>
    </source>
</evidence>
<feature type="transmembrane region" description="Helical" evidence="13">
    <location>
        <begin position="248"/>
        <end position="268"/>
    </location>
</feature>
<evidence type="ECO:0000313" key="15">
    <source>
        <dbReference type="EMBL" id="KAK5865021.1"/>
    </source>
</evidence>
<keyword evidence="5 13" id="KW-0812">Transmembrane</keyword>
<feature type="transmembrane region" description="Helical" evidence="13">
    <location>
        <begin position="99"/>
        <end position="123"/>
    </location>
</feature>